<feature type="transmembrane region" description="Helical" evidence="7">
    <location>
        <begin position="324"/>
        <end position="351"/>
    </location>
</feature>
<feature type="transmembrane region" description="Helical" evidence="7">
    <location>
        <begin position="281"/>
        <end position="303"/>
    </location>
</feature>
<feature type="domain" description="MacB-like periplasmic core" evidence="9">
    <location>
        <begin position="19"/>
        <end position="248"/>
    </location>
</feature>
<feature type="domain" description="ABC3 transporter permease C-terminal" evidence="8">
    <location>
        <begin position="285"/>
        <end position="398"/>
    </location>
</feature>
<keyword evidence="4 7" id="KW-1133">Transmembrane helix</keyword>
<dbReference type="Pfam" id="PF02687">
    <property type="entry name" value="FtsX"/>
    <property type="match status" value="1"/>
</dbReference>
<evidence type="ECO:0000256" key="5">
    <source>
        <dbReference type="ARBA" id="ARBA00023136"/>
    </source>
</evidence>
<feature type="transmembrane region" description="Helical" evidence="7">
    <location>
        <begin position="20"/>
        <end position="40"/>
    </location>
</feature>
<reference evidence="10" key="1">
    <citation type="submission" date="2020-04" db="EMBL/GenBank/DDBJ databases">
        <authorList>
            <person name="Zhang T."/>
        </authorList>
    </citation>
    <scope>NUCLEOTIDE SEQUENCE</scope>
    <source>
        <strain evidence="10">HKST-UBA01</strain>
    </source>
</reference>
<keyword evidence="5 7" id="KW-0472">Membrane</keyword>
<protein>
    <submittedName>
        <fullName evidence="10">ABC transporter permease</fullName>
    </submittedName>
</protein>
<evidence type="ECO:0000313" key="10">
    <source>
        <dbReference type="EMBL" id="MCA9390376.1"/>
    </source>
</evidence>
<evidence type="ECO:0000313" key="11">
    <source>
        <dbReference type="Proteomes" id="UP000701698"/>
    </source>
</evidence>
<gene>
    <name evidence="10" type="ORF">KC571_03125</name>
</gene>
<dbReference type="InterPro" id="IPR025857">
    <property type="entry name" value="MacB_PCD"/>
</dbReference>
<name>A0A955LH34_UNCKA</name>
<comment type="similarity">
    <text evidence="6">Belongs to the ABC-4 integral membrane protein family.</text>
</comment>
<evidence type="ECO:0000256" key="4">
    <source>
        <dbReference type="ARBA" id="ARBA00022989"/>
    </source>
</evidence>
<comment type="subcellular location">
    <subcellularLocation>
        <location evidence="1">Cell membrane</location>
        <topology evidence="1">Multi-pass membrane protein</topology>
    </subcellularLocation>
</comment>
<evidence type="ECO:0000259" key="8">
    <source>
        <dbReference type="Pfam" id="PF02687"/>
    </source>
</evidence>
<dbReference type="InterPro" id="IPR003838">
    <property type="entry name" value="ABC3_permease_C"/>
</dbReference>
<feature type="transmembrane region" description="Helical" evidence="7">
    <location>
        <begin position="371"/>
        <end position="391"/>
    </location>
</feature>
<accession>A0A955LH34</accession>
<evidence type="ECO:0000256" key="1">
    <source>
        <dbReference type="ARBA" id="ARBA00004651"/>
    </source>
</evidence>
<evidence type="ECO:0000259" key="9">
    <source>
        <dbReference type="Pfam" id="PF12704"/>
    </source>
</evidence>
<dbReference type="EMBL" id="JAGQKX010000079">
    <property type="protein sequence ID" value="MCA9390376.1"/>
    <property type="molecule type" value="Genomic_DNA"/>
</dbReference>
<dbReference type="InterPro" id="IPR050250">
    <property type="entry name" value="Macrolide_Exporter_MacB"/>
</dbReference>
<proteinExistence type="inferred from homology"/>
<evidence type="ECO:0000256" key="2">
    <source>
        <dbReference type="ARBA" id="ARBA00022475"/>
    </source>
</evidence>
<evidence type="ECO:0000256" key="6">
    <source>
        <dbReference type="ARBA" id="ARBA00038076"/>
    </source>
</evidence>
<dbReference type="AlphaFoldDB" id="A0A955LH34"/>
<dbReference type="GO" id="GO:0005886">
    <property type="term" value="C:plasma membrane"/>
    <property type="evidence" value="ECO:0007669"/>
    <property type="project" value="UniProtKB-SubCell"/>
</dbReference>
<sequence>MITYTKTALQSIWNHKVRSVLTVLGVVIGVSSVTILVSLGQGLKNDVSSLIQGFGTNVIVVVAGSIDDSSGGQVNPANFVSDDILTIQDVEDIEGLSDVDAVTPIGLVVGNISKDENQTTGAIFAAYPTLVNAFEVLELEHGQMFSEKTGDVIALGVEPKEKLFGEDSDPVGEKVTFSNRESERELEIVGTFAGSKSTSIFGSEFDNIIAVPFDTAKDLNGGEISINRIVIKASDTADVDAVKDRIKKTMLDNHEGEEDFSVLTQDDLLDLFNQFLNLSTALVSAIAAISLIVGGIGIMNIMLVTVTERTKEIGLRKAVGATKFAIMFQFLIEAIVITFFGGIVGLGISVLTGVIVASQTPLKPDITLETFMIAVGISTVIGVIFGIWPAVRAANKDPIEALRHE</sequence>
<dbReference type="Proteomes" id="UP000701698">
    <property type="component" value="Unassembled WGS sequence"/>
</dbReference>
<keyword evidence="3 7" id="KW-0812">Transmembrane</keyword>
<dbReference type="Pfam" id="PF12704">
    <property type="entry name" value="MacB_PCD"/>
    <property type="match status" value="1"/>
</dbReference>
<evidence type="ECO:0000256" key="3">
    <source>
        <dbReference type="ARBA" id="ARBA00022692"/>
    </source>
</evidence>
<dbReference type="GO" id="GO:0022857">
    <property type="term" value="F:transmembrane transporter activity"/>
    <property type="evidence" value="ECO:0007669"/>
    <property type="project" value="TreeGrafter"/>
</dbReference>
<reference evidence="10" key="2">
    <citation type="journal article" date="2021" name="Microbiome">
        <title>Successional dynamics and alternative stable states in a saline activated sludge microbial community over 9 years.</title>
        <authorList>
            <person name="Wang Y."/>
            <person name="Ye J."/>
            <person name="Ju F."/>
            <person name="Liu L."/>
            <person name="Boyd J.A."/>
            <person name="Deng Y."/>
            <person name="Parks D.H."/>
            <person name="Jiang X."/>
            <person name="Yin X."/>
            <person name="Woodcroft B.J."/>
            <person name="Tyson G.W."/>
            <person name="Hugenholtz P."/>
            <person name="Polz M.F."/>
            <person name="Zhang T."/>
        </authorList>
    </citation>
    <scope>NUCLEOTIDE SEQUENCE</scope>
    <source>
        <strain evidence="10">HKST-UBA01</strain>
    </source>
</reference>
<dbReference type="PANTHER" id="PTHR30572">
    <property type="entry name" value="MEMBRANE COMPONENT OF TRANSPORTER-RELATED"/>
    <property type="match status" value="1"/>
</dbReference>
<comment type="caution">
    <text evidence="10">The sequence shown here is derived from an EMBL/GenBank/DDBJ whole genome shotgun (WGS) entry which is preliminary data.</text>
</comment>
<keyword evidence="2" id="KW-1003">Cell membrane</keyword>
<dbReference type="PANTHER" id="PTHR30572:SF4">
    <property type="entry name" value="ABC TRANSPORTER PERMEASE YTRF"/>
    <property type="match status" value="1"/>
</dbReference>
<evidence type="ECO:0000256" key="7">
    <source>
        <dbReference type="SAM" id="Phobius"/>
    </source>
</evidence>
<organism evidence="10 11">
    <name type="scientific">candidate division WWE3 bacterium</name>
    <dbReference type="NCBI Taxonomy" id="2053526"/>
    <lineage>
        <taxon>Bacteria</taxon>
        <taxon>Katanobacteria</taxon>
    </lineage>
</organism>